<evidence type="ECO:0000256" key="5">
    <source>
        <dbReference type="ARBA" id="ARBA00022821"/>
    </source>
</evidence>
<proteinExistence type="predicted"/>
<evidence type="ECO:0000256" key="7">
    <source>
        <dbReference type="ARBA" id="ARBA00047304"/>
    </source>
</evidence>
<evidence type="ECO:0000256" key="1">
    <source>
        <dbReference type="ARBA" id="ARBA00011982"/>
    </source>
</evidence>
<keyword evidence="2" id="KW-0433">Leucine-rich repeat</keyword>
<dbReference type="InterPro" id="IPR002182">
    <property type="entry name" value="NB-ARC"/>
</dbReference>
<keyword evidence="6" id="KW-0520">NAD</keyword>
<dbReference type="FunFam" id="3.40.50.300:FF:001002">
    <property type="entry name" value="Disease resistance protein (TIR-NBS-LRR class)"/>
    <property type="match status" value="1"/>
</dbReference>
<dbReference type="GO" id="GO:0043531">
    <property type="term" value="F:ADP binding"/>
    <property type="evidence" value="ECO:0007669"/>
    <property type="project" value="InterPro"/>
</dbReference>
<dbReference type="FunFam" id="3.80.10.10:FF:000386">
    <property type="entry name" value="Disease resistance protein RPS4"/>
    <property type="match status" value="1"/>
</dbReference>
<dbReference type="PANTHER" id="PTHR11017">
    <property type="entry name" value="LEUCINE-RICH REPEAT-CONTAINING PROTEIN"/>
    <property type="match status" value="1"/>
</dbReference>
<evidence type="ECO:0000256" key="6">
    <source>
        <dbReference type="ARBA" id="ARBA00023027"/>
    </source>
</evidence>
<evidence type="ECO:0000313" key="10">
    <source>
        <dbReference type="Proteomes" id="UP000694240"/>
    </source>
</evidence>
<accession>A0A8T1YDZ5</accession>
<dbReference type="InterPro" id="IPR058192">
    <property type="entry name" value="WHD_ROQ1-like"/>
</dbReference>
<protein>
    <recommendedName>
        <fullName evidence="1">ADP-ribosyl cyclase/cyclic ADP-ribose hydrolase</fullName>
        <ecNumber evidence="1">3.2.2.6</ecNumber>
    </recommendedName>
</protein>
<evidence type="ECO:0000256" key="2">
    <source>
        <dbReference type="ARBA" id="ARBA00022614"/>
    </source>
</evidence>
<dbReference type="FunFam" id="1.10.8.430:FF:000002">
    <property type="entry name" value="Disease resistance protein (TIR-NBS-LRR class)"/>
    <property type="match status" value="1"/>
</dbReference>
<dbReference type="Pfam" id="PF23282">
    <property type="entry name" value="WHD_ROQ1"/>
    <property type="match status" value="1"/>
</dbReference>
<keyword evidence="5" id="KW-0611">Plant defense</keyword>
<name>A0A8T1YDZ5_9BRAS</name>
<keyword evidence="10" id="KW-1185">Reference proteome</keyword>
<gene>
    <name evidence="9" type="ORF">ISN45_Aa07g040030</name>
</gene>
<evidence type="ECO:0000256" key="3">
    <source>
        <dbReference type="ARBA" id="ARBA00022737"/>
    </source>
</evidence>
<dbReference type="FunFam" id="3.40.50.10140:FF:000007">
    <property type="entry name" value="Disease resistance protein (TIR-NBS-LRR class)"/>
    <property type="match status" value="1"/>
</dbReference>
<evidence type="ECO:0000256" key="4">
    <source>
        <dbReference type="ARBA" id="ARBA00022801"/>
    </source>
</evidence>
<dbReference type="GO" id="GO:0007165">
    <property type="term" value="P:signal transduction"/>
    <property type="evidence" value="ECO:0007669"/>
    <property type="project" value="InterPro"/>
</dbReference>
<dbReference type="GO" id="GO:0061809">
    <property type="term" value="F:NAD+ nucleosidase activity, cyclic ADP-ribose generating"/>
    <property type="evidence" value="ECO:0007669"/>
    <property type="project" value="UniProtKB-EC"/>
</dbReference>
<dbReference type="SMART" id="SM00382">
    <property type="entry name" value="AAA"/>
    <property type="match status" value="1"/>
</dbReference>
<dbReference type="EC" id="3.2.2.6" evidence="1"/>
<dbReference type="SMART" id="SM00255">
    <property type="entry name" value="TIR"/>
    <property type="match status" value="1"/>
</dbReference>
<dbReference type="InterPro" id="IPR044974">
    <property type="entry name" value="Disease_R_plants"/>
</dbReference>
<dbReference type="Proteomes" id="UP000694240">
    <property type="component" value="Chromosome 12"/>
</dbReference>
<keyword evidence="9" id="KW-0675">Receptor</keyword>
<dbReference type="Pfam" id="PF01582">
    <property type="entry name" value="TIR"/>
    <property type="match status" value="1"/>
</dbReference>
<feature type="domain" description="TIR" evidence="8">
    <location>
        <begin position="9"/>
        <end position="173"/>
    </location>
</feature>
<dbReference type="PANTHER" id="PTHR11017:SF569">
    <property type="entry name" value="DISEASE RESISTANCE PROTEIN"/>
    <property type="match status" value="1"/>
</dbReference>
<comment type="catalytic activity">
    <reaction evidence="7">
        <text>NAD(+) + H2O = ADP-D-ribose + nicotinamide + H(+)</text>
        <dbReference type="Rhea" id="RHEA:16301"/>
        <dbReference type="ChEBI" id="CHEBI:15377"/>
        <dbReference type="ChEBI" id="CHEBI:15378"/>
        <dbReference type="ChEBI" id="CHEBI:17154"/>
        <dbReference type="ChEBI" id="CHEBI:57540"/>
        <dbReference type="ChEBI" id="CHEBI:57967"/>
        <dbReference type="EC" id="3.2.2.6"/>
    </reaction>
    <physiologicalReaction direction="left-to-right" evidence="7">
        <dbReference type="Rhea" id="RHEA:16302"/>
    </physiologicalReaction>
</comment>
<sequence>MASSSFHIRRYHVFPSFHGPDVRRGFLSHLHNHFTSKGITTFNDQEIERGQTIGPELVQAIQESRISVVVLSKSYGSSSWCLDELVEILRCKEDQGQIVMTIFYEIDPSNVRKQSGDFGRDFKKTCEGKTEEVKQRWIQALAHVATIAGEHLLNWDNEAAMVEKFATDVSNKLNLTLSRDFDGMVGMETHLRKLNSLLCLECDEVKMIGIWGPAGIGKTTIARALFNQLSTSFRFICFMGNLKGNYKNVVGIDDYDSKLCLQNQLLSKILSQRDMRVGNLGAIKEWLQDQRVLIILDDVDDLEKLEALAKEPSWFGSGSRIIVTTEDKKILKAHWVDTFYLVDFPSNKESLEILCLSAFKQSSVRDGFEELANKVAAFCGKLPLGLSVVGSSLRGESKHEWELQLSRIGTSLDRKIEDVLRVGYDKLSKKDQSLFLHIACFFNTRDREFDHVATLLADSNLDFRNGLKTLADKSLISIHWWIGMHRLLEQLGRQIVNEQSDEPGKRQFLVEAEEIRDVLENETGTGSVIGISFDLSKKVKLNISKRAFEGMRNLKFLRFYRGDFGLGNFSLPILEDIEYLPRLRLLDWYAYPGKRLPPTFQPECLIELHMQFSKLEKLWEGIQPLTNLKEIDLSCSYKLKDIPDLSSATNLKTLTLSYCTSLVKLPSSISNLHKLKKLNVSSCKKLKVIPTNINLASLEEVDMRFCSLLRSFPDISRNIKKLRLASTQIGNGSPSSFRRLSCLEQLCISGRSLEILTHVPGSLRKLDISHSDIEKIPDCVVGNQQLQSLIVESCTKLVSLTSLPPSLVSLNAKNCVSLERVCCSFQDPIKDVRFYNCLKLDEEARRAIIHQRGDWDVCLPGKEVPAEFTHKAIGNSITIPLVGASSRFEACLLLPPTKGHTSLFITCCIRSKDGVQINEFLCVGWPSPQFVTEHLLIFRGDLYKEKRSPEVDGTMSEILFEFSCDGSQQVMECGVHILRDEAASSSEVGNTNEHTDGDFKPEAVQVSQGKNIKSSRDTDCWVWLRKLGLRKKKK</sequence>
<comment type="caution">
    <text evidence="9">The sequence shown here is derived from an EMBL/GenBank/DDBJ whole genome shotgun (WGS) entry which is preliminary data.</text>
</comment>
<dbReference type="InterPro" id="IPR000157">
    <property type="entry name" value="TIR_dom"/>
</dbReference>
<dbReference type="Pfam" id="PF07725">
    <property type="entry name" value="LRR_3"/>
    <property type="match status" value="1"/>
</dbReference>
<dbReference type="EMBL" id="JAEFBK010000012">
    <property type="protein sequence ID" value="KAG7544140.1"/>
    <property type="molecule type" value="Genomic_DNA"/>
</dbReference>
<reference evidence="9 10" key="1">
    <citation type="submission" date="2020-12" db="EMBL/GenBank/DDBJ databases">
        <title>Concerted genomic and epigenomic changes stabilize Arabidopsis allopolyploids.</title>
        <authorList>
            <person name="Chen Z."/>
        </authorList>
    </citation>
    <scope>NUCLEOTIDE SEQUENCE [LARGE SCALE GENOMIC DNA]</scope>
    <source>
        <strain evidence="9">Allo738</strain>
        <tissue evidence="9">Leaf</tissue>
    </source>
</reference>
<dbReference type="GO" id="GO:0006952">
    <property type="term" value="P:defense response"/>
    <property type="evidence" value="ECO:0007669"/>
    <property type="project" value="UniProtKB-KW"/>
</dbReference>
<organism evidence="9 10">
    <name type="scientific">Arabidopsis thaliana x Arabidopsis arenosa</name>
    <dbReference type="NCBI Taxonomy" id="1240361"/>
    <lineage>
        <taxon>Eukaryota</taxon>
        <taxon>Viridiplantae</taxon>
        <taxon>Streptophyta</taxon>
        <taxon>Embryophyta</taxon>
        <taxon>Tracheophyta</taxon>
        <taxon>Spermatophyta</taxon>
        <taxon>Magnoliopsida</taxon>
        <taxon>eudicotyledons</taxon>
        <taxon>Gunneridae</taxon>
        <taxon>Pentapetalae</taxon>
        <taxon>rosids</taxon>
        <taxon>malvids</taxon>
        <taxon>Brassicales</taxon>
        <taxon>Brassicaceae</taxon>
        <taxon>Camelineae</taxon>
        <taxon>Arabidopsis</taxon>
    </lineage>
</organism>
<dbReference type="InterPro" id="IPR003593">
    <property type="entry name" value="AAA+_ATPase"/>
</dbReference>
<evidence type="ECO:0000259" key="8">
    <source>
        <dbReference type="PROSITE" id="PS50104"/>
    </source>
</evidence>
<dbReference type="InterPro" id="IPR011713">
    <property type="entry name" value="Leu-rich_rpt_3"/>
</dbReference>
<evidence type="ECO:0000313" key="9">
    <source>
        <dbReference type="EMBL" id="KAG7544140.1"/>
    </source>
</evidence>
<keyword evidence="4" id="KW-0378">Hydrolase</keyword>
<dbReference type="PROSITE" id="PS50104">
    <property type="entry name" value="TIR"/>
    <property type="match status" value="1"/>
</dbReference>
<dbReference type="Pfam" id="PF00931">
    <property type="entry name" value="NB-ARC"/>
    <property type="match status" value="1"/>
</dbReference>
<keyword evidence="3" id="KW-0677">Repeat</keyword>
<dbReference type="AlphaFoldDB" id="A0A8T1YDZ5"/>